<dbReference type="CDD" id="cd00882">
    <property type="entry name" value="Ras_like_GTPase"/>
    <property type="match status" value="1"/>
</dbReference>
<dbReference type="PANTHER" id="PTHR42708">
    <property type="entry name" value="ATP/GTP-BINDING PROTEIN-RELATED"/>
    <property type="match status" value="1"/>
</dbReference>
<dbReference type="AlphaFoldDB" id="A0A0V8A0C8"/>
<protein>
    <submittedName>
        <fullName evidence="6">GTPase</fullName>
    </submittedName>
</protein>
<keyword evidence="2" id="KW-0547">Nucleotide-binding</keyword>
<dbReference type="OrthoDB" id="4319884at2"/>
<dbReference type="EMBL" id="LMTZ01000093">
    <property type="protein sequence ID" value="KST66891.1"/>
    <property type="molecule type" value="Genomic_DNA"/>
</dbReference>
<evidence type="ECO:0000313" key="7">
    <source>
        <dbReference type="Proteomes" id="UP000053372"/>
    </source>
</evidence>
<evidence type="ECO:0000256" key="2">
    <source>
        <dbReference type="ARBA" id="ARBA00022741"/>
    </source>
</evidence>
<reference evidence="6 7" key="1">
    <citation type="journal article" date="2015" name="Genome Announc.">
        <title>Draft Genome of the Euendolithic (true boring) Cyanobacterium Mastigocoleus testarum strain BC008.</title>
        <authorList>
            <person name="Guida B.S."/>
            <person name="Garcia-Pichel F."/>
        </authorList>
    </citation>
    <scope>NUCLEOTIDE SEQUENCE [LARGE SCALE GENOMIC DNA]</scope>
    <source>
        <strain evidence="6 7">BC008</strain>
    </source>
</reference>
<evidence type="ECO:0000256" key="4">
    <source>
        <dbReference type="ARBA" id="ARBA00023134"/>
    </source>
</evidence>
<dbReference type="PRINTS" id="PR00449">
    <property type="entry name" value="RASTRNSFRMNG"/>
</dbReference>
<dbReference type="InterPro" id="IPR052705">
    <property type="entry name" value="Gliding_Motility_GTPase"/>
</dbReference>
<evidence type="ECO:0000256" key="1">
    <source>
        <dbReference type="ARBA" id="ARBA00005290"/>
    </source>
</evidence>
<keyword evidence="3" id="KW-0378">Hydrolase</keyword>
<dbReference type="Pfam" id="PF03029">
    <property type="entry name" value="ATP_bind_1"/>
    <property type="match status" value="1"/>
</dbReference>
<dbReference type="Gene3D" id="3.40.50.300">
    <property type="entry name" value="P-loop containing nucleotide triphosphate hydrolases"/>
    <property type="match status" value="1"/>
</dbReference>
<dbReference type="EMBL" id="LMTZ01000002">
    <property type="protein sequence ID" value="KST70229.1"/>
    <property type="molecule type" value="Genomic_DNA"/>
</dbReference>
<keyword evidence="4" id="KW-0342">GTP-binding</keyword>
<comment type="similarity">
    <text evidence="1">Belongs to the GPN-loop GTPase family.</text>
</comment>
<proteinExistence type="inferred from homology"/>
<dbReference type="InterPro" id="IPR004130">
    <property type="entry name" value="Gpn"/>
</dbReference>
<dbReference type="GO" id="GO:0005525">
    <property type="term" value="F:GTP binding"/>
    <property type="evidence" value="ECO:0007669"/>
    <property type="project" value="UniProtKB-KW"/>
</dbReference>
<dbReference type="InterPro" id="IPR027417">
    <property type="entry name" value="P-loop_NTPase"/>
</dbReference>
<evidence type="ECO:0000256" key="3">
    <source>
        <dbReference type="ARBA" id="ARBA00022801"/>
    </source>
</evidence>
<sequence>MEIMRLVVTGPVGAGKSTFIRSVSEIEVVDTDRHATDETALLKQRTTVAFDFGRLQFGSDMALHLYGTPGQERFNFMWDMLIRKAHAYILLVAAHRPSEFRYARRVINYMNQQAQIPMIIGLTHIDCPGAWTEENVAIALGYIHEHNRPPIVSVNPTETSSVAKTIMTLVQHYMNNSKKEASSISG</sequence>
<dbReference type="PANTHER" id="PTHR42708:SF1">
    <property type="entry name" value="GLIDING MOTILITY PROTEIN MGLA"/>
    <property type="match status" value="1"/>
</dbReference>
<dbReference type="GO" id="GO:0016787">
    <property type="term" value="F:hydrolase activity"/>
    <property type="evidence" value="ECO:0007669"/>
    <property type="project" value="UniProtKB-KW"/>
</dbReference>
<organism evidence="6 7">
    <name type="scientific">Mastigocoleus testarum BC008</name>
    <dbReference type="NCBI Taxonomy" id="371196"/>
    <lineage>
        <taxon>Bacteria</taxon>
        <taxon>Bacillati</taxon>
        <taxon>Cyanobacteriota</taxon>
        <taxon>Cyanophyceae</taxon>
        <taxon>Nostocales</taxon>
        <taxon>Hapalosiphonaceae</taxon>
        <taxon>Mastigocoleus</taxon>
    </lineage>
</organism>
<name>A0A0V8A0C8_9CYAN</name>
<dbReference type="SUPFAM" id="SSF52540">
    <property type="entry name" value="P-loop containing nucleoside triphosphate hydrolases"/>
    <property type="match status" value="1"/>
</dbReference>
<accession>A0A0V8A0C8</accession>
<keyword evidence="7" id="KW-1185">Reference proteome</keyword>
<dbReference type="Proteomes" id="UP000053372">
    <property type="component" value="Unassembled WGS sequence"/>
</dbReference>
<comment type="caution">
    <text evidence="6">The sequence shown here is derived from an EMBL/GenBank/DDBJ whole genome shotgun (WGS) entry which is preliminary data.</text>
</comment>
<evidence type="ECO:0000313" key="5">
    <source>
        <dbReference type="EMBL" id="KST66891.1"/>
    </source>
</evidence>
<gene>
    <name evidence="5" type="ORF">BC008_27275</name>
    <name evidence="6" type="ORF">BC008_36880</name>
</gene>
<dbReference type="PROSITE" id="PS51419">
    <property type="entry name" value="RAB"/>
    <property type="match status" value="1"/>
</dbReference>
<evidence type="ECO:0000313" key="6">
    <source>
        <dbReference type="EMBL" id="KST70229.1"/>
    </source>
</evidence>
<dbReference type="RefSeq" id="WP_027842390.1">
    <property type="nucleotide sequence ID" value="NZ_LMTZ01000002.1"/>
</dbReference>